<sequence>MEKVHCNVYILMFFVHLHLFVNLLNSMRGLYFLSVLVFLFVFINFYRKVIHIYWLFELMLMFPLTKYMTDLLFFFNECFLIFINFKLFQESTFMIS</sequence>
<organism evidence="2">
    <name type="scientific">Schistosoma japonicum</name>
    <name type="common">Blood fluke</name>
    <dbReference type="NCBI Taxonomy" id="6182"/>
    <lineage>
        <taxon>Eukaryota</taxon>
        <taxon>Metazoa</taxon>
        <taxon>Spiralia</taxon>
        <taxon>Lophotrochozoa</taxon>
        <taxon>Platyhelminthes</taxon>
        <taxon>Trematoda</taxon>
        <taxon>Digenea</taxon>
        <taxon>Strigeidida</taxon>
        <taxon>Schistosomatoidea</taxon>
        <taxon>Schistosomatidae</taxon>
        <taxon>Schistosoma</taxon>
    </lineage>
</organism>
<feature type="transmembrane region" description="Helical" evidence="1">
    <location>
        <begin position="7"/>
        <end position="24"/>
    </location>
</feature>
<keyword evidence="1" id="KW-0812">Transmembrane</keyword>
<dbReference type="EMBL" id="AY808713">
    <property type="protein sequence ID" value="AAX24602.1"/>
    <property type="molecule type" value="mRNA"/>
</dbReference>
<evidence type="ECO:0000313" key="2">
    <source>
        <dbReference type="EMBL" id="AAX24602.1"/>
    </source>
</evidence>
<reference evidence="2" key="1">
    <citation type="submission" date="2005-03" db="EMBL/GenBank/DDBJ databases">
        <authorList>
            <person name="Han Z."/>
        </authorList>
    </citation>
    <scope>NUCLEOTIDE SEQUENCE</scope>
</reference>
<feature type="transmembrane region" description="Helical" evidence="1">
    <location>
        <begin position="30"/>
        <end position="46"/>
    </location>
</feature>
<reference evidence="2" key="2">
    <citation type="journal article" date="2006" name="PLoS Pathog.">
        <title>New perspectives on host-parasite interplay by comparative transcriptomic and proteomic analyses of Schistosoma japonicum.</title>
        <authorList>
            <person name="Liu F."/>
            <person name="Lu J."/>
            <person name="Hu W."/>
            <person name="Wang S.Y."/>
            <person name="Cui S.J."/>
            <person name="Chi M."/>
            <person name="Yan Q."/>
            <person name="Wang X.R."/>
            <person name="Song H.D."/>
            <person name="Xu X.N."/>
            <person name="Wang J.J."/>
            <person name="Zhang X.L."/>
            <person name="Zhang X."/>
            <person name="Wang Z.Q."/>
            <person name="Xue C.L."/>
            <person name="Brindley P.J."/>
            <person name="McManus D.P."/>
            <person name="Yang P.Y."/>
            <person name="Feng Z."/>
            <person name="Chen Z."/>
            <person name="Han Z.G."/>
        </authorList>
    </citation>
    <scope>NUCLEOTIDE SEQUENCE</scope>
</reference>
<accession>Q5C6X2</accession>
<keyword evidence="1" id="KW-1133">Transmembrane helix</keyword>
<keyword evidence="1" id="KW-0472">Membrane</keyword>
<name>Q5C6X2_SCHJA</name>
<dbReference type="AlphaFoldDB" id="Q5C6X2"/>
<protein>
    <submittedName>
        <fullName evidence="2">Uncharacterized protein</fullName>
    </submittedName>
</protein>
<evidence type="ECO:0000256" key="1">
    <source>
        <dbReference type="SAM" id="Phobius"/>
    </source>
</evidence>
<proteinExistence type="evidence at transcript level"/>